<dbReference type="Pfam" id="PF09587">
    <property type="entry name" value="PGA_cap"/>
    <property type="match status" value="1"/>
</dbReference>
<dbReference type="InterPro" id="IPR052169">
    <property type="entry name" value="CW_Biosynth-Accessory"/>
</dbReference>
<accession>A0A366IHT6</accession>
<comment type="similarity">
    <text evidence="1">Belongs to the CapA family.</text>
</comment>
<name>A0A366IHT6_9FIRM</name>
<dbReference type="SUPFAM" id="SSF56300">
    <property type="entry name" value="Metallo-dependent phosphatases"/>
    <property type="match status" value="1"/>
</dbReference>
<gene>
    <name evidence="3" type="ORF">DES36_10186</name>
</gene>
<evidence type="ECO:0000259" key="2">
    <source>
        <dbReference type="SMART" id="SM00854"/>
    </source>
</evidence>
<dbReference type="AlphaFoldDB" id="A0A366IHT6"/>
<organism evidence="3 4">
    <name type="scientific">Alkalibaculum bacchi</name>
    <dbReference type="NCBI Taxonomy" id="645887"/>
    <lineage>
        <taxon>Bacteria</taxon>
        <taxon>Bacillati</taxon>
        <taxon>Bacillota</taxon>
        <taxon>Clostridia</taxon>
        <taxon>Eubacteriales</taxon>
        <taxon>Eubacteriaceae</taxon>
        <taxon>Alkalibaculum</taxon>
    </lineage>
</organism>
<feature type="domain" description="Capsule synthesis protein CapA" evidence="2">
    <location>
        <begin position="64"/>
        <end position="308"/>
    </location>
</feature>
<evidence type="ECO:0000313" key="3">
    <source>
        <dbReference type="EMBL" id="RBP70035.1"/>
    </source>
</evidence>
<evidence type="ECO:0000256" key="1">
    <source>
        <dbReference type="ARBA" id="ARBA00005662"/>
    </source>
</evidence>
<dbReference type="Proteomes" id="UP000253490">
    <property type="component" value="Unassembled WGS sequence"/>
</dbReference>
<protein>
    <submittedName>
        <fullName evidence="3">Poly-gamma-glutamate synthesis protein (Capsule biosynthesis protein)</fullName>
    </submittedName>
</protein>
<evidence type="ECO:0000313" key="4">
    <source>
        <dbReference type="Proteomes" id="UP000253490"/>
    </source>
</evidence>
<dbReference type="PANTHER" id="PTHR33393">
    <property type="entry name" value="POLYGLUTAMINE SYNTHESIS ACCESSORY PROTEIN RV0574C-RELATED"/>
    <property type="match status" value="1"/>
</dbReference>
<dbReference type="CDD" id="cd07381">
    <property type="entry name" value="MPP_CapA"/>
    <property type="match status" value="1"/>
</dbReference>
<dbReference type="InterPro" id="IPR019079">
    <property type="entry name" value="Capsule_synth_CapA"/>
</dbReference>
<dbReference type="EMBL" id="QNRX01000001">
    <property type="protein sequence ID" value="RBP70035.1"/>
    <property type="molecule type" value="Genomic_DNA"/>
</dbReference>
<reference evidence="3 4" key="1">
    <citation type="submission" date="2018-06" db="EMBL/GenBank/DDBJ databases">
        <title>Genomic Encyclopedia of Type Strains, Phase IV (KMG-IV): sequencing the most valuable type-strain genomes for metagenomic binning, comparative biology and taxonomic classification.</title>
        <authorList>
            <person name="Goeker M."/>
        </authorList>
    </citation>
    <scope>NUCLEOTIDE SEQUENCE [LARGE SCALE GENOMIC DNA]</scope>
    <source>
        <strain evidence="3 4">DSM 22112</strain>
    </source>
</reference>
<dbReference type="Gene3D" id="3.60.21.10">
    <property type="match status" value="1"/>
</dbReference>
<keyword evidence="4" id="KW-1185">Reference proteome</keyword>
<dbReference type="InterPro" id="IPR029052">
    <property type="entry name" value="Metallo-depent_PP-like"/>
</dbReference>
<dbReference type="SMART" id="SM00854">
    <property type="entry name" value="PGA_cap"/>
    <property type="match status" value="1"/>
</dbReference>
<dbReference type="PANTHER" id="PTHR33393:SF12">
    <property type="entry name" value="CAPSULE BIOSYNTHESIS PROTEIN CAPA"/>
    <property type="match status" value="1"/>
</dbReference>
<proteinExistence type="inferred from homology"/>
<dbReference type="OrthoDB" id="9810906at2"/>
<dbReference type="RefSeq" id="WP_113919248.1">
    <property type="nucleotide sequence ID" value="NZ_QNRX01000001.1"/>
</dbReference>
<sequence>MEKKFKRILIVLVIIVGIVTLPNLINSSDGEKMQLSISTPQEDLVREVFSYPTGNYEGKVERITLRANGDIMFHGPQIDGAYKNGKYDFNPSFRHVKKYIESADLALGNFESTTAGGTPSGYPVFNAPDESVETLSRIGYDVLATANNHALDKGKNGVIRTIDKIAENNMVSVGTYKEPGENIYIAEVENIKIAVLSYTYGLNGMESMLSSQDREYMVNLIDKEKIEGDIKQSKENGADFTIVFIHWGNEYQLKPSSYQKELANSMFQWGADIILGSHPHVIQESDIIYIDGEAKYVIYSMGNFISNQRRETLGSIANSTHTEDGVIVDLVLEKDFVSGDKRIVGVNYIPTWVNRTESNGSFHYEVLPVRDALKGDYNDYTKAKLQASYENTMGKMQLYGEIGANK</sequence>
<comment type="caution">
    <text evidence="3">The sequence shown here is derived from an EMBL/GenBank/DDBJ whole genome shotgun (WGS) entry which is preliminary data.</text>
</comment>